<keyword evidence="8" id="KW-0560">Oxidoreductase</keyword>
<dbReference type="Gene3D" id="3.40.50.720">
    <property type="entry name" value="NAD(P)-binding Rossmann-like Domain"/>
    <property type="match status" value="1"/>
</dbReference>
<dbReference type="SUPFAM" id="SSF50129">
    <property type="entry name" value="GroES-like"/>
    <property type="match status" value="1"/>
</dbReference>
<evidence type="ECO:0000256" key="6">
    <source>
        <dbReference type="ARBA" id="ARBA00022833"/>
    </source>
</evidence>
<dbReference type="InterPro" id="IPR007656">
    <property type="entry name" value="GTD-bd"/>
</dbReference>
<evidence type="ECO:0000313" key="14">
    <source>
        <dbReference type="Proteomes" id="UP000188354"/>
    </source>
</evidence>
<dbReference type="AlphaFoldDB" id="A0A4P1RM01"/>
<organism evidence="13 14">
    <name type="scientific">Lupinus angustifolius</name>
    <name type="common">Narrow-leaved blue lupine</name>
    <dbReference type="NCBI Taxonomy" id="3871"/>
    <lineage>
        <taxon>Eukaryota</taxon>
        <taxon>Viridiplantae</taxon>
        <taxon>Streptophyta</taxon>
        <taxon>Embryophyta</taxon>
        <taxon>Tracheophyta</taxon>
        <taxon>Spermatophyta</taxon>
        <taxon>Magnoliopsida</taxon>
        <taxon>eudicotyledons</taxon>
        <taxon>Gunneridae</taxon>
        <taxon>Pentapetalae</taxon>
        <taxon>rosids</taxon>
        <taxon>fabids</taxon>
        <taxon>Fabales</taxon>
        <taxon>Fabaceae</taxon>
        <taxon>Papilionoideae</taxon>
        <taxon>50 kb inversion clade</taxon>
        <taxon>genistoids sensu lato</taxon>
        <taxon>core genistoids</taxon>
        <taxon>Genisteae</taxon>
        <taxon>Lupinus</taxon>
    </lineage>
</organism>
<dbReference type="SMR" id="A0A4P1RM01"/>
<comment type="similarity">
    <text evidence="3 10">Belongs to the zinc-containing alcohol dehydrogenase family.</text>
</comment>
<dbReference type="InterPro" id="IPR047109">
    <property type="entry name" value="CAD-like"/>
</dbReference>
<accession>A0A4P1RM01</accession>
<dbReference type="STRING" id="3871.A0A4P1RM01"/>
<evidence type="ECO:0000256" key="11">
    <source>
        <dbReference type="SAM" id="Phobius"/>
    </source>
</evidence>
<evidence type="ECO:0000256" key="4">
    <source>
        <dbReference type="ARBA" id="ARBA00022692"/>
    </source>
</evidence>
<evidence type="ECO:0000259" key="12">
    <source>
        <dbReference type="PROSITE" id="PS51775"/>
    </source>
</evidence>
<dbReference type="Gramene" id="OIW13644">
    <property type="protein sequence ID" value="OIW13644"/>
    <property type="gene ID" value="TanjilG_07986"/>
</dbReference>
<gene>
    <name evidence="13" type="ORF">TanjilG_07986</name>
</gene>
<evidence type="ECO:0000256" key="1">
    <source>
        <dbReference type="ARBA" id="ARBA00001947"/>
    </source>
</evidence>
<dbReference type="InterPro" id="IPR013154">
    <property type="entry name" value="ADH-like_N"/>
</dbReference>
<evidence type="ECO:0000256" key="9">
    <source>
        <dbReference type="ARBA" id="ARBA00023136"/>
    </source>
</evidence>
<dbReference type="InterPro" id="IPR011032">
    <property type="entry name" value="GroES-like_sf"/>
</dbReference>
<dbReference type="GO" id="GO:0016616">
    <property type="term" value="F:oxidoreductase activity, acting on the CH-OH group of donors, NAD or NADP as acceptor"/>
    <property type="evidence" value="ECO:0007669"/>
    <property type="project" value="InterPro"/>
</dbReference>
<feature type="domain" description="GTD-binding" evidence="12">
    <location>
        <begin position="446"/>
        <end position="544"/>
    </location>
</feature>
<feature type="transmembrane region" description="Helical" evidence="11">
    <location>
        <begin position="365"/>
        <end position="385"/>
    </location>
</feature>
<dbReference type="InterPro" id="IPR002328">
    <property type="entry name" value="ADH_Zn_CS"/>
</dbReference>
<dbReference type="PROSITE" id="PS51775">
    <property type="entry name" value="GTD_BINDING"/>
    <property type="match status" value="1"/>
</dbReference>
<dbReference type="SUPFAM" id="SSF51735">
    <property type="entry name" value="NAD(P)-binding Rossmann-fold domains"/>
    <property type="match status" value="1"/>
</dbReference>
<evidence type="ECO:0000256" key="3">
    <source>
        <dbReference type="ARBA" id="ARBA00008072"/>
    </source>
</evidence>
<keyword evidence="5 10" id="KW-0479">Metal-binding</keyword>
<evidence type="ECO:0000256" key="2">
    <source>
        <dbReference type="ARBA" id="ARBA00004370"/>
    </source>
</evidence>
<evidence type="ECO:0000256" key="10">
    <source>
        <dbReference type="RuleBase" id="RU361277"/>
    </source>
</evidence>
<dbReference type="Pfam" id="PF00107">
    <property type="entry name" value="ADH_zinc_N"/>
    <property type="match status" value="1"/>
</dbReference>
<keyword evidence="7 11" id="KW-1133">Transmembrane helix</keyword>
<dbReference type="InterPro" id="IPR036291">
    <property type="entry name" value="NAD(P)-bd_dom_sf"/>
</dbReference>
<dbReference type="InterPro" id="IPR013149">
    <property type="entry name" value="ADH-like_C"/>
</dbReference>
<evidence type="ECO:0000256" key="8">
    <source>
        <dbReference type="ARBA" id="ARBA00023002"/>
    </source>
</evidence>
<dbReference type="PANTHER" id="PTHR42683">
    <property type="entry name" value="ALDEHYDE REDUCTASE"/>
    <property type="match status" value="1"/>
</dbReference>
<dbReference type="SMART" id="SM00829">
    <property type="entry name" value="PKS_ER"/>
    <property type="match status" value="1"/>
</dbReference>
<comment type="subcellular location">
    <subcellularLocation>
        <location evidence="2">Membrane</location>
    </subcellularLocation>
</comment>
<dbReference type="CDD" id="cd05283">
    <property type="entry name" value="CAD1"/>
    <property type="match status" value="1"/>
</dbReference>
<comment type="cofactor">
    <cofactor evidence="1 10">
        <name>Zn(2+)</name>
        <dbReference type="ChEBI" id="CHEBI:29105"/>
    </cofactor>
</comment>
<evidence type="ECO:0000313" key="13">
    <source>
        <dbReference type="EMBL" id="OIW13644.1"/>
    </source>
</evidence>
<reference evidence="13 14" key="1">
    <citation type="journal article" date="2017" name="Plant Biotechnol. J.">
        <title>A comprehensive draft genome sequence for lupin (Lupinus angustifolius), an emerging health food: insights into plant-microbe interactions and legume evolution.</title>
        <authorList>
            <person name="Hane J.K."/>
            <person name="Ming Y."/>
            <person name="Kamphuis L.G."/>
            <person name="Nelson M.N."/>
            <person name="Garg G."/>
            <person name="Atkins C.A."/>
            <person name="Bayer P.E."/>
            <person name="Bravo A."/>
            <person name="Bringans S."/>
            <person name="Cannon S."/>
            <person name="Edwards D."/>
            <person name="Foley R."/>
            <person name="Gao L.L."/>
            <person name="Harrison M.J."/>
            <person name="Huang W."/>
            <person name="Hurgobin B."/>
            <person name="Li S."/>
            <person name="Liu C.W."/>
            <person name="McGrath A."/>
            <person name="Morahan G."/>
            <person name="Murray J."/>
            <person name="Weller J."/>
            <person name="Jian J."/>
            <person name="Singh K.B."/>
        </authorList>
    </citation>
    <scope>NUCLEOTIDE SEQUENCE [LARGE SCALE GENOMIC DNA]</scope>
    <source>
        <strain evidence="14">cv. Tanjil</strain>
        <tissue evidence="13">Whole plant</tissue>
    </source>
</reference>
<keyword evidence="4 11" id="KW-0812">Transmembrane</keyword>
<keyword evidence="6 10" id="KW-0862">Zinc</keyword>
<sequence length="589" mass="65438">MSSEVVTEECIGWAARDSTGVLSPYKFSRRAVGDDDVYIKITHCGVCYADVIWTRNYHHDSKYPVVPGHEIAGIVTKVGSNVDRFDVGDHVGVGTYVNSCRDCEYCNDRAEVNCVKGSVFTFNGVDVDGTITKGGYSSYIVVHERYCFVIPKNYPLASAAPLLCAGITVYSPMIRHKMNQPGKSLGVIGLGGLGHMAVKFGKAFGLNVTILSSSISKKEEALSLLGADKFVLSSDQEQMKASAKSLDFIIDTASGDHPFDPYMSLLKTYGVFVLVGFPSVIKFSPANLNIGMKTFSGSVTGGTKDIQEMIDFCAAKEIFPNIEVIPIEYANEAIERVFLHFSLTFMDFASTFKFLTHPTEVGCGFVLLGGYSPILGLLFIFLFSYKILRSRSSAHDLLEFRFGLEGSKFETLGNETLKSIYGVKKKGLDEGMEEKEKDENIEDEVLDVMMLRKLVKIERQRYHAACAEIEKERVAASSAAAETMAMILRLQSEKSSIGIQANQFRRMAEQKQDYDQEVIEELRWVIMQHESHKSLLEDQLGIYTEKLSEYMSDDEIDQLEGVDACRGFLNFSVECDTIDASLETDLQTL</sequence>
<dbReference type="GO" id="GO:0016020">
    <property type="term" value="C:membrane"/>
    <property type="evidence" value="ECO:0007669"/>
    <property type="project" value="UniProtKB-SubCell"/>
</dbReference>
<dbReference type="GO" id="GO:0080115">
    <property type="term" value="F:myosin XI tail binding"/>
    <property type="evidence" value="ECO:0007669"/>
    <property type="project" value="UniProtKB-ARBA"/>
</dbReference>
<protein>
    <recommendedName>
        <fullName evidence="12">GTD-binding domain-containing protein</fullName>
    </recommendedName>
</protein>
<proteinExistence type="inferred from homology"/>
<dbReference type="Pfam" id="PF08240">
    <property type="entry name" value="ADH_N"/>
    <property type="match status" value="1"/>
</dbReference>
<dbReference type="InterPro" id="IPR020843">
    <property type="entry name" value="ER"/>
</dbReference>
<name>A0A4P1RM01_LUPAN</name>
<dbReference type="GO" id="GO:0008270">
    <property type="term" value="F:zinc ion binding"/>
    <property type="evidence" value="ECO:0007669"/>
    <property type="project" value="InterPro"/>
</dbReference>
<dbReference type="FunFam" id="3.40.50.720:FF:000022">
    <property type="entry name" value="Cinnamyl alcohol dehydrogenase"/>
    <property type="match status" value="1"/>
</dbReference>
<dbReference type="EMBL" id="CM007364">
    <property type="protein sequence ID" value="OIW13644.1"/>
    <property type="molecule type" value="Genomic_DNA"/>
</dbReference>
<dbReference type="PROSITE" id="PS00059">
    <property type="entry name" value="ADH_ZINC"/>
    <property type="match status" value="1"/>
</dbReference>
<dbReference type="GO" id="GO:0009809">
    <property type="term" value="P:lignin biosynthetic process"/>
    <property type="evidence" value="ECO:0007669"/>
    <property type="project" value="UniProtKB-ARBA"/>
</dbReference>
<dbReference type="Proteomes" id="UP000188354">
    <property type="component" value="Chromosome LG04"/>
</dbReference>
<keyword evidence="9 11" id="KW-0472">Membrane</keyword>
<dbReference type="Gene3D" id="3.90.180.10">
    <property type="entry name" value="Medium-chain alcohol dehydrogenases, catalytic domain"/>
    <property type="match status" value="1"/>
</dbReference>
<evidence type="ECO:0000256" key="5">
    <source>
        <dbReference type="ARBA" id="ARBA00022723"/>
    </source>
</evidence>
<dbReference type="Pfam" id="PF04576">
    <property type="entry name" value="Zein-binding"/>
    <property type="match status" value="1"/>
</dbReference>
<evidence type="ECO:0000256" key="7">
    <source>
        <dbReference type="ARBA" id="ARBA00022989"/>
    </source>
</evidence>
<keyword evidence="14" id="KW-1185">Reference proteome</keyword>